<dbReference type="EMBL" id="JBEAFC010000003">
    <property type="protein sequence ID" value="KAL1563023.1"/>
    <property type="molecule type" value="Genomic_DNA"/>
</dbReference>
<dbReference type="AlphaFoldDB" id="A0ABD1I2R4"/>
<organism evidence="1 2">
    <name type="scientific">Salvia divinorum</name>
    <name type="common">Maria pastora</name>
    <name type="synonym">Diviner's sage</name>
    <dbReference type="NCBI Taxonomy" id="28513"/>
    <lineage>
        <taxon>Eukaryota</taxon>
        <taxon>Viridiplantae</taxon>
        <taxon>Streptophyta</taxon>
        <taxon>Embryophyta</taxon>
        <taxon>Tracheophyta</taxon>
        <taxon>Spermatophyta</taxon>
        <taxon>Magnoliopsida</taxon>
        <taxon>eudicotyledons</taxon>
        <taxon>Gunneridae</taxon>
        <taxon>Pentapetalae</taxon>
        <taxon>asterids</taxon>
        <taxon>lamiids</taxon>
        <taxon>Lamiales</taxon>
        <taxon>Lamiaceae</taxon>
        <taxon>Nepetoideae</taxon>
        <taxon>Mentheae</taxon>
        <taxon>Salviinae</taxon>
        <taxon>Salvia</taxon>
        <taxon>Salvia subgen. Calosphace</taxon>
    </lineage>
</organism>
<gene>
    <name evidence="1" type="ORF">AAHA92_05534</name>
</gene>
<proteinExistence type="predicted"/>
<evidence type="ECO:0000313" key="1">
    <source>
        <dbReference type="EMBL" id="KAL1563023.1"/>
    </source>
</evidence>
<reference evidence="1 2" key="1">
    <citation type="submission" date="2024-06" db="EMBL/GenBank/DDBJ databases">
        <title>A chromosome level genome sequence of Diviner's sage (Salvia divinorum).</title>
        <authorList>
            <person name="Ford S.A."/>
            <person name="Ro D.-K."/>
            <person name="Ness R.W."/>
            <person name="Phillips M.A."/>
        </authorList>
    </citation>
    <scope>NUCLEOTIDE SEQUENCE [LARGE SCALE GENOMIC DNA]</scope>
    <source>
        <strain evidence="1">SAF-2024a</strain>
        <tissue evidence="1">Leaf</tissue>
    </source>
</reference>
<sequence>MTCIMKTISSSITKTHFALPPPPTLALFSTKRLSQIPIPGRKLMSIPISSLFYRSAAPFFNPSKTPTSPYSFFFSKNITFQRISTKQPALPSPPPASFSVEELPPKLQEIVKLFQGVQEPKAKYEQLLF</sequence>
<comment type="caution">
    <text evidence="1">The sequence shown here is derived from an EMBL/GenBank/DDBJ whole genome shotgun (WGS) entry which is preliminary data.</text>
</comment>
<dbReference type="Proteomes" id="UP001567538">
    <property type="component" value="Unassembled WGS sequence"/>
</dbReference>
<protein>
    <submittedName>
        <fullName evidence="1">SufE-like protein 1, chloroplastic/mitochondrial</fullName>
    </submittedName>
</protein>
<keyword evidence="2" id="KW-1185">Reference proteome</keyword>
<accession>A0ABD1I2R4</accession>
<name>A0ABD1I2R4_SALDI</name>
<evidence type="ECO:0000313" key="2">
    <source>
        <dbReference type="Proteomes" id="UP001567538"/>
    </source>
</evidence>